<dbReference type="PRINTS" id="PR00866">
    <property type="entry name" value="RNADNAPOLMS"/>
</dbReference>
<evidence type="ECO:0000256" key="6">
    <source>
        <dbReference type="ARBA" id="ARBA00023118"/>
    </source>
</evidence>
<protein>
    <submittedName>
        <fullName evidence="9">Reverse transcriptase domain-containing protein</fullName>
    </submittedName>
</protein>
<dbReference type="Pfam" id="PF13365">
    <property type="entry name" value="Trypsin_2"/>
    <property type="match status" value="1"/>
</dbReference>
<evidence type="ECO:0000256" key="1">
    <source>
        <dbReference type="ARBA" id="ARBA00022679"/>
    </source>
</evidence>
<dbReference type="InterPro" id="IPR009003">
    <property type="entry name" value="Peptidase_S1_PA"/>
</dbReference>
<dbReference type="PROSITE" id="PS50878">
    <property type="entry name" value="RT_POL"/>
    <property type="match status" value="1"/>
</dbReference>
<dbReference type="InterPro" id="IPR018114">
    <property type="entry name" value="TRYPSIN_HIS"/>
</dbReference>
<reference evidence="9 10" key="1">
    <citation type="submission" date="2024-09" db="EMBL/GenBank/DDBJ databases">
        <authorList>
            <person name="Sun Q."/>
            <person name="Mori K."/>
        </authorList>
    </citation>
    <scope>NUCLEOTIDE SEQUENCE [LARGE SCALE GENOMIC DNA]</scope>
    <source>
        <strain evidence="9 10">TBRC 5777</strain>
    </source>
</reference>
<evidence type="ECO:0000256" key="5">
    <source>
        <dbReference type="ARBA" id="ARBA00022918"/>
    </source>
</evidence>
<keyword evidence="4" id="KW-0460">Magnesium</keyword>
<dbReference type="InterPro" id="IPR043502">
    <property type="entry name" value="DNA/RNA_pol_sf"/>
</dbReference>
<keyword evidence="5 9" id="KW-0695">RNA-directed DNA polymerase</keyword>
<keyword evidence="10" id="KW-1185">Reference proteome</keyword>
<dbReference type="SUPFAM" id="SSF56672">
    <property type="entry name" value="DNA/RNA polymerases"/>
    <property type="match status" value="1"/>
</dbReference>
<dbReference type="InterPro" id="IPR043504">
    <property type="entry name" value="Peptidase_S1_PA_chymotrypsin"/>
</dbReference>
<dbReference type="CDD" id="cd03487">
    <property type="entry name" value="RT_Bac_retron_II"/>
    <property type="match status" value="1"/>
</dbReference>
<name>A0ABV6JTC0_9PROT</name>
<dbReference type="Pfam" id="PF00078">
    <property type="entry name" value="RVT_1"/>
    <property type="match status" value="1"/>
</dbReference>
<accession>A0ABV6JTC0</accession>
<dbReference type="Gene3D" id="2.40.10.10">
    <property type="entry name" value="Trypsin-like serine proteases"/>
    <property type="match status" value="2"/>
</dbReference>
<comment type="similarity">
    <text evidence="7">Belongs to the bacterial reverse transcriptase family.</text>
</comment>
<evidence type="ECO:0000256" key="7">
    <source>
        <dbReference type="ARBA" id="ARBA00034120"/>
    </source>
</evidence>
<evidence type="ECO:0000256" key="3">
    <source>
        <dbReference type="ARBA" id="ARBA00022723"/>
    </source>
</evidence>
<gene>
    <name evidence="9" type="ORF">ACFFGY_11985</name>
</gene>
<comment type="caution">
    <text evidence="9">The sequence shown here is derived from an EMBL/GenBank/DDBJ whole genome shotgun (WGS) entry which is preliminary data.</text>
</comment>
<dbReference type="SUPFAM" id="SSF50494">
    <property type="entry name" value="Trypsin-like serine proteases"/>
    <property type="match status" value="1"/>
</dbReference>
<evidence type="ECO:0000313" key="10">
    <source>
        <dbReference type="Proteomes" id="UP001589865"/>
    </source>
</evidence>
<dbReference type="InterPro" id="IPR000477">
    <property type="entry name" value="RT_dom"/>
</dbReference>
<keyword evidence="3" id="KW-0479">Metal-binding</keyword>
<dbReference type="Proteomes" id="UP001589865">
    <property type="component" value="Unassembled WGS sequence"/>
</dbReference>
<dbReference type="EMBL" id="JBHLUN010000008">
    <property type="protein sequence ID" value="MFC0408975.1"/>
    <property type="molecule type" value="Genomic_DNA"/>
</dbReference>
<evidence type="ECO:0000313" key="9">
    <source>
        <dbReference type="EMBL" id="MFC0408975.1"/>
    </source>
</evidence>
<evidence type="ECO:0000259" key="8">
    <source>
        <dbReference type="PROSITE" id="PS50878"/>
    </source>
</evidence>
<evidence type="ECO:0000256" key="4">
    <source>
        <dbReference type="ARBA" id="ARBA00022842"/>
    </source>
</evidence>
<keyword evidence="2" id="KW-0548">Nucleotidyltransferase</keyword>
<proteinExistence type="inferred from homology"/>
<organism evidence="9 10">
    <name type="scientific">Roseomonas elaeocarpi</name>
    <dbReference type="NCBI Taxonomy" id="907779"/>
    <lineage>
        <taxon>Bacteria</taxon>
        <taxon>Pseudomonadati</taxon>
        <taxon>Pseudomonadota</taxon>
        <taxon>Alphaproteobacteria</taxon>
        <taxon>Acetobacterales</taxon>
        <taxon>Roseomonadaceae</taxon>
        <taxon>Roseomonas</taxon>
    </lineage>
</organism>
<feature type="domain" description="Reverse transcriptase" evidence="8">
    <location>
        <begin position="65"/>
        <end position="281"/>
    </location>
</feature>
<dbReference type="PANTHER" id="PTHR43019:SF23">
    <property type="entry name" value="PROTEASE DO-LIKE 5, CHLOROPLASTIC"/>
    <property type="match status" value="1"/>
</dbReference>
<dbReference type="InterPro" id="IPR000123">
    <property type="entry name" value="Reverse_transcriptase_msDNA"/>
</dbReference>
<dbReference type="GO" id="GO:0003964">
    <property type="term" value="F:RNA-directed DNA polymerase activity"/>
    <property type="evidence" value="ECO:0007669"/>
    <property type="project" value="UniProtKB-KW"/>
</dbReference>
<dbReference type="PANTHER" id="PTHR43019">
    <property type="entry name" value="SERINE ENDOPROTEASE DEGS"/>
    <property type="match status" value="1"/>
</dbReference>
<keyword evidence="1" id="KW-0808">Transferase</keyword>
<dbReference type="PROSITE" id="PS00134">
    <property type="entry name" value="TRYPSIN_HIS"/>
    <property type="match status" value="1"/>
</dbReference>
<sequence>MSAQKRARHVIRDTWRDWKGDLVPGWFFGIPVVRSSLPPEMVSAMALLAYLGVSAEELKKIRWFRHRMYQEFNLAKGPGKVRVIHAPDERLKHLQRRILRLLDQLYRVRRPVHGFVADKSVKSNASAHLNKRFILNVDLKDFFPSITENRVIGVLQSLGVGHDVASVIAIICCFNKQLPQGAPTSPVLSNMICFRMDKELLAFAKGTRCIYTRYADDVTFSSYQPLTTLFEGPVPQAGHFSPDLLIPALGKIFINNGFTINPNKAHYADRHSQRMVTGLKINELLNVDRRYVRNLRATLYSVEKLGVGGAQEKYEKDHGGTSSLRAHLEGKISWLRFIRGQTDPVFRSIAVRFNASFPDRKIEVAPTAAEIRDRAVWVVESTVTETQGSAFFLKDVGLVTAAHCVSGEEQVLVYHPSKPANKFEVTIGNIDDHRDLAVLHHTIPETEYFALERSSKPAKVGDETTAIGYPGFGPGDRLNIREGKVNSLPTKRAVELIEVSQKLTQGLSGGPLLNSDNTVIGIVHRGGPSEGRDFAVAVKMLNDWIAEW</sequence>
<keyword evidence="6" id="KW-0051">Antiviral defense</keyword>
<evidence type="ECO:0000256" key="2">
    <source>
        <dbReference type="ARBA" id="ARBA00022695"/>
    </source>
</evidence>